<proteinExistence type="predicted"/>
<evidence type="ECO:0000313" key="2">
    <source>
        <dbReference type="EMBL" id="OXA61634.1"/>
    </source>
</evidence>
<accession>A0A226EX41</accession>
<dbReference type="AlphaFoldDB" id="A0A226EX41"/>
<feature type="transmembrane region" description="Helical" evidence="1">
    <location>
        <begin position="75"/>
        <end position="93"/>
    </location>
</feature>
<keyword evidence="1" id="KW-0472">Membrane</keyword>
<keyword evidence="1" id="KW-0812">Transmembrane</keyword>
<evidence type="ECO:0000313" key="3">
    <source>
        <dbReference type="Proteomes" id="UP000198287"/>
    </source>
</evidence>
<feature type="transmembrane region" description="Helical" evidence="1">
    <location>
        <begin position="105"/>
        <end position="130"/>
    </location>
</feature>
<protein>
    <submittedName>
        <fullName evidence="2">Uncharacterized protein</fullName>
    </submittedName>
</protein>
<feature type="transmembrane region" description="Helical" evidence="1">
    <location>
        <begin position="24"/>
        <end position="47"/>
    </location>
</feature>
<organism evidence="2 3">
    <name type="scientific">Folsomia candida</name>
    <name type="common">Springtail</name>
    <dbReference type="NCBI Taxonomy" id="158441"/>
    <lineage>
        <taxon>Eukaryota</taxon>
        <taxon>Metazoa</taxon>
        <taxon>Ecdysozoa</taxon>
        <taxon>Arthropoda</taxon>
        <taxon>Hexapoda</taxon>
        <taxon>Collembola</taxon>
        <taxon>Entomobryomorpha</taxon>
        <taxon>Isotomoidea</taxon>
        <taxon>Isotomidae</taxon>
        <taxon>Proisotominae</taxon>
        <taxon>Folsomia</taxon>
    </lineage>
</organism>
<dbReference type="Proteomes" id="UP000198287">
    <property type="component" value="Unassembled WGS sequence"/>
</dbReference>
<comment type="caution">
    <text evidence="2">The sequence shown here is derived from an EMBL/GenBank/DDBJ whole genome shotgun (WGS) entry which is preliminary data.</text>
</comment>
<keyword evidence="3" id="KW-1185">Reference proteome</keyword>
<evidence type="ECO:0000256" key="1">
    <source>
        <dbReference type="SAM" id="Phobius"/>
    </source>
</evidence>
<name>A0A226EX41_FOLCA</name>
<dbReference type="EMBL" id="LNIX01000001">
    <property type="protein sequence ID" value="OXA61634.1"/>
    <property type="molecule type" value="Genomic_DNA"/>
</dbReference>
<gene>
    <name evidence="2" type="ORF">Fcan01_01493</name>
</gene>
<reference evidence="2 3" key="1">
    <citation type="submission" date="2015-12" db="EMBL/GenBank/DDBJ databases">
        <title>The genome of Folsomia candida.</title>
        <authorList>
            <person name="Faddeeva A."/>
            <person name="Derks M.F."/>
            <person name="Anvar Y."/>
            <person name="Smit S."/>
            <person name="Van Straalen N."/>
            <person name="Roelofs D."/>
        </authorList>
    </citation>
    <scope>NUCLEOTIDE SEQUENCE [LARGE SCALE GENOMIC DNA]</scope>
    <source>
        <strain evidence="2 3">VU population</strain>
        <tissue evidence="2">Whole body</tissue>
    </source>
</reference>
<keyword evidence="1" id="KW-1133">Transmembrane helix</keyword>
<sequence>MAVKISKIDNQIANYMYMTTKGTLADITITGIVLTLIVHPAVTFWQWDAKLDAKLDEFVYAWTTTVWNHISENPWPGFAVACYFSCYDAVWYMKRRLGGRFNDGFIVKLAGGYFTCIWAVLWIVILFGSIPNSGCAIPLPDNISCLVIIMALYFRTITFASCRYFEFTAAYGSAEGQIVSPGKKNEERGKTEV</sequence>
<feature type="transmembrane region" description="Helical" evidence="1">
    <location>
        <begin position="136"/>
        <end position="154"/>
    </location>
</feature>